<organism evidence="2 3">
    <name type="scientific">Thalassotalea fonticola</name>
    <dbReference type="NCBI Taxonomy" id="3065649"/>
    <lineage>
        <taxon>Bacteria</taxon>
        <taxon>Pseudomonadati</taxon>
        <taxon>Pseudomonadota</taxon>
        <taxon>Gammaproteobacteria</taxon>
        <taxon>Alteromonadales</taxon>
        <taxon>Colwelliaceae</taxon>
        <taxon>Thalassotalea</taxon>
    </lineage>
</organism>
<feature type="signal peptide" evidence="1">
    <location>
        <begin position="1"/>
        <end position="17"/>
    </location>
</feature>
<dbReference type="SUPFAM" id="SSF56925">
    <property type="entry name" value="OMPA-like"/>
    <property type="match status" value="1"/>
</dbReference>
<evidence type="ECO:0000313" key="2">
    <source>
        <dbReference type="EMBL" id="WOH38915.1"/>
    </source>
</evidence>
<dbReference type="InterPro" id="IPR011250">
    <property type="entry name" value="OMP/PagP_B-barrel"/>
</dbReference>
<reference evidence="2 3" key="1">
    <citation type="submission" date="2023-09" db="EMBL/GenBank/DDBJ databases">
        <authorList>
            <person name="Qi X."/>
        </authorList>
    </citation>
    <scope>NUCLEOTIDE SEQUENCE [LARGE SCALE GENOMIC DNA]</scope>
    <source>
        <strain evidence="2 3">S1-1</strain>
    </source>
</reference>
<dbReference type="EMBL" id="CP136600">
    <property type="protein sequence ID" value="WOH38915.1"/>
    <property type="molecule type" value="Genomic_DNA"/>
</dbReference>
<dbReference type="Gene3D" id="2.40.160.20">
    <property type="match status" value="1"/>
</dbReference>
<keyword evidence="3" id="KW-1185">Reference proteome</keyword>
<sequence length="181" mass="20730">MKYLMIVLMLFTFAANAYLPEPVYDVKTDFEDKDDNNYGVLIGFSEGNNNHEKVYTIGISKRDDNIITKFSFMVIDDDLSESGEWDLTVDYHFMPHQLITPYVGVGFGARYFQECQQYASGHSLEYDCDERNGALTAFPEAGLSLKFHNNVSLAVNYRYHYHAFTSTPDFSAIGINILTYF</sequence>
<dbReference type="RefSeq" id="WP_348397681.1">
    <property type="nucleotide sequence ID" value="NZ_CP136600.1"/>
</dbReference>
<dbReference type="Proteomes" id="UP001301442">
    <property type="component" value="Chromosome"/>
</dbReference>
<accession>A0ABZ0GTC2</accession>
<gene>
    <name evidence="2" type="ORF">RI844_06760</name>
</gene>
<name>A0ABZ0GTC2_9GAMM</name>
<keyword evidence="1" id="KW-0732">Signal</keyword>
<protein>
    <recommendedName>
        <fullName evidence="4">Outer membrane protein beta-barrel domain-containing protein</fullName>
    </recommendedName>
</protein>
<evidence type="ECO:0000313" key="3">
    <source>
        <dbReference type="Proteomes" id="UP001301442"/>
    </source>
</evidence>
<feature type="chain" id="PRO_5045387909" description="Outer membrane protein beta-barrel domain-containing protein" evidence="1">
    <location>
        <begin position="18"/>
        <end position="181"/>
    </location>
</feature>
<proteinExistence type="predicted"/>
<evidence type="ECO:0008006" key="4">
    <source>
        <dbReference type="Google" id="ProtNLM"/>
    </source>
</evidence>
<evidence type="ECO:0000256" key="1">
    <source>
        <dbReference type="SAM" id="SignalP"/>
    </source>
</evidence>